<evidence type="ECO:0000313" key="2">
    <source>
        <dbReference type="Proteomes" id="UP000199512"/>
    </source>
</evidence>
<proteinExistence type="predicted"/>
<dbReference type="AlphaFoldDB" id="A0A1H8KRK2"/>
<accession>A0A1H8KRK2</accession>
<dbReference type="STRING" id="215200.SAMN05216454_1415"/>
<sequence>MKKKIYYKLTDLLDELEEAAYSRQEWKILIAREKIENLLREEIDE</sequence>
<dbReference type="RefSeq" id="WP_180366772.1">
    <property type="nucleotide sequence ID" value="NZ_FODF01000041.1"/>
</dbReference>
<reference evidence="1 2" key="1">
    <citation type="submission" date="2016-10" db="EMBL/GenBank/DDBJ databases">
        <authorList>
            <person name="de Groot N.N."/>
        </authorList>
    </citation>
    <scope>NUCLEOTIDE SEQUENCE [LARGE SCALE GENOMIC DNA]</scope>
    <source>
        <strain evidence="1 2">Calf135</strain>
    </source>
</reference>
<name>A0A1H8KRK2_9FIRM</name>
<gene>
    <name evidence="1" type="ORF">SAMN05216454_1415</name>
</gene>
<organism evidence="1 2">
    <name type="scientific">Peptostreptococcus russellii</name>
    <dbReference type="NCBI Taxonomy" id="215200"/>
    <lineage>
        <taxon>Bacteria</taxon>
        <taxon>Bacillati</taxon>
        <taxon>Bacillota</taxon>
        <taxon>Clostridia</taxon>
        <taxon>Peptostreptococcales</taxon>
        <taxon>Peptostreptococcaceae</taxon>
        <taxon>Peptostreptococcus</taxon>
    </lineage>
</organism>
<protein>
    <submittedName>
        <fullName evidence="1">Uncharacterized protein</fullName>
    </submittedName>
</protein>
<dbReference type="EMBL" id="FODF01000041">
    <property type="protein sequence ID" value="SEN95495.1"/>
    <property type="molecule type" value="Genomic_DNA"/>
</dbReference>
<dbReference type="Proteomes" id="UP000199512">
    <property type="component" value="Unassembled WGS sequence"/>
</dbReference>
<evidence type="ECO:0000313" key="1">
    <source>
        <dbReference type="EMBL" id="SEN95495.1"/>
    </source>
</evidence>
<keyword evidence="2" id="KW-1185">Reference proteome</keyword>